<keyword evidence="5" id="KW-0812">Transmembrane</keyword>
<evidence type="ECO:0000256" key="4">
    <source>
        <dbReference type="ARBA" id="ARBA00023012"/>
    </source>
</evidence>
<dbReference type="InterPro" id="IPR003594">
    <property type="entry name" value="HATPase_dom"/>
</dbReference>
<dbReference type="InterPro" id="IPR003018">
    <property type="entry name" value="GAF"/>
</dbReference>
<evidence type="ECO:0000313" key="8">
    <source>
        <dbReference type="Proteomes" id="UP000732377"/>
    </source>
</evidence>
<evidence type="ECO:0000256" key="5">
    <source>
        <dbReference type="SAM" id="Phobius"/>
    </source>
</evidence>
<keyword evidence="3 7" id="KW-0808">Transferase</keyword>
<dbReference type="SMART" id="SM00065">
    <property type="entry name" value="GAF"/>
    <property type="match status" value="1"/>
</dbReference>
<evidence type="ECO:0000256" key="3">
    <source>
        <dbReference type="ARBA" id="ARBA00022777"/>
    </source>
</evidence>
<dbReference type="SUPFAM" id="SSF55874">
    <property type="entry name" value="ATPase domain of HSP90 chaperone/DNA topoisomerase II/histidine kinase"/>
    <property type="match status" value="1"/>
</dbReference>
<dbReference type="PANTHER" id="PTHR34220">
    <property type="entry name" value="SENSOR HISTIDINE KINASE YPDA"/>
    <property type="match status" value="1"/>
</dbReference>
<feature type="transmembrane region" description="Helical" evidence="5">
    <location>
        <begin position="51"/>
        <end position="68"/>
    </location>
</feature>
<dbReference type="AlphaFoldDB" id="A0A953I6Y7"/>
<dbReference type="InterPro" id="IPR010559">
    <property type="entry name" value="Sig_transdc_His_kin_internal"/>
</dbReference>
<evidence type="ECO:0000256" key="1">
    <source>
        <dbReference type="ARBA" id="ARBA00000085"/>
    </source>
</evidence>
<dbReference type="Pfam" id="PF02518">
    <property type="entry name" value="HATPase_c"/>
    <property type="match status" value="1"/>
</dbReference>
<evidence type="ECO:0000259" key="6">
    <source>
        <dbReference type="PROSITE" id="PS50109"/>
    </source>
</evidence>
<sequence length="477" mass="52591">MDPGRIESRQGCVLFDDTPRRSDIARPGAAGGRGGFAVGGVPVVNRRARSLLLAMVGVGGAALVWLVWARPPRAEMWAAAVVVLQLVLAAWLLTRQDDEESISPAVLESITSFDTSLRIGEETMPYLKQGLNFESAQKICEIIRQITEMDAVAITDDKVILGFSGVGCRRHRQGGPILTGATRHVLETGEARVVNDPRVLSCDEPGCPHPLKAAVITPLKFRGKVVGTFKLYRATNAPVPTYVVRLAAGIAALLGIQMELAESERQRQLVVRARLEALQAQIRPHFLFNVLNTIIMFSRTDPERSRELLVSLAQFFRRSLTTRGNMNTFQDELEYIHIYLSLEQARFGEKLRVKMKVDPRVTGAMVPVLTLQPLVENAVVHGLAPKEDTGVVGIRARQVGSHLHILIADNGVGMDRETQRRVFEEGYGNNMGLGLTNVNERLISLYGPQYRLRIRSTPGRGTAIRLRIPLQHAAQGD</sequence>
<dbReference type="GO" id="GO:0000155">
    <property type="term" value="F:phosphorelay sensor kinase activity"/>
    <property type="evidence" value="ECO:0007669"/>
    <property type="project" value="InterPro"/>
</dbReference>
<keyword evidence="5" id="KW-1133">Transmembrane helix</keyword>
<dbReference type="InterPro" id="IPR004358">
    <property type="entry name" value="Sig_transdc_His_kin-like_C"/>
</dbReference>
<dbReference type="EC" id="2.7.13.3" evidence="2"/>
<evidence type="ECO:0000313" key="7">
    <source>
        <dbReference type="EMBL" id="MBY6275099.1"/>
    </source>
</evidence>
<dbReference type="GO" id="GO:0016020">
    <property type="term" value="C:membrane"/>
    <property type="evidence" value="ECO:0007669"/>
    <property type="project" value="InterPro"/>
</dbReference>
<comment type="catalytic activity">
    <reaction evidence="1">
        <text>ATP + protein L-histidine = ADP + protein N-phospho-L-histidine.</text>
        <dbReference type="EC" id="2.7.13.3"/>
    </reaction>
</comment>
<proteinExistence type="predicted"/>
<dbReference type="Gene3D" id="3.30.450.40">
    <property type="match status" value="1"/>
</dbReference>
<name>A0A953I6Y7_SYMTR</name>
<dbReference type="SMART" id="SM00387">
    <property type="entry name" value="HATPase_c"/>
    <property type="match status" value="1"/>
</dbReference>
<dbReference type="InterPro" id="IPR050640">
    <property type="entry name" value="Bact_2-comp_sensor_kinase"/>
</dbReference>
<evidence type="ECO:0000256" key="2">
    <source>
        <dbReference type="ARBA" id="ARBA00012438"/>
    </source>
</evidence>
<dbReference type="InterPro" id="IPR029016">
    <property type="entry name" value="GAF-like_dom_sf"/>
</dbReference>
<keyword evidence="5" id="KW-0472">Membrane</keyword>
<dbReference type="PROSITE" id="PS50109">
    <property type="entry name" value="HIS_KIN"/>
    <property type="match status" value="1"/>
</dbReference>
<keyword evidence="3 7" id="KW-0418">Kinase</keyword>
<gene>
    <name evidence="7" type="ORF">CWE10_02625</name>
</gene>
<dbReference type="EMBL" id="PIUK01000013">
    <property type="protein sequence ID" value="MBY6275099.1"/>
    <property type="molecule type" value="Genomic_DNA"/>
</dbReference>
<dbReference type="Proteomes" id="UP000732377">
    <property type="component" value="Unassembled WGS sequence"/>
</dbReference>
<dbReference type="Pfam" id="PF06580">
    <property type="entry name" value="His_kinase"/>
    <property type="match status" value="1"/>
</dbReference>
<dbReference type="InterPro" id="IPR036890">
    <property type="entry name" value="HATPase_C_sf"/>
</dbReference>
<reference evidence="7" key="1">
    <citation type="submission" date="2017-11" db="EMBL/GenBank/DDBJ databases">
        <title>Three new genomes from thermophilic consortium.</title>
        <authorList>
            <person name="Quaggio R."/>
            <person name="Amgarten D."/>
            <person name="Setubal J.C."/>
        </authorList>
    </citation>
    <scope>NUCLEOTIDE SEQUENCE</scope>
    <source>
        <strain evidence="7">ZCTH01-B2</strain>
    </source>
</reference>
<dbReference type="PRINTS" id="PR00344">
    <property type="entry name" value="BCTRLSENSOR"/>
</dbReference>
<dbReference type="SUPFAM" id="SSF55781">
    <property type="entry name" value="GAF domain-like"/>
    <property type="match status" value="1"/>
</dbReference>
<protein>
    <recommendedName>
        <fullName evidence="2">histidine kinase</fullName>
        <ecNumber evidence="2">2.7.13.3</ecNumber>
    </recommendedName>
</protein>
<keyword evidence="4" id="KW-0902">Two-component regulatory system</keyword>
<comment type="caution">
    <text evidence="7">The sequence shown here is derived from an EMBL/GenBank/DDBJ whole genome shotgun (WGS) entry which is preliminary data.</text>
</comment>
<organism evidence="7 8">
    <name type="scientific">Symbiobacterium thermophilum</name>
    <dbReference type="NCBI Taxonomy" id="2734"/>
    <lineage>
        <taxon>Bacteria</taxon>
        <taxon>Bacillati</taxon>
        <taxon>Bacillota</taxon>
        <taxon>Clostridia</taxon>
        <taxon>Eubacteriales</taxon>
        <taxon>Symbiobacteriaceae</taxon>
        <taxon>Symbiobacterium</taxon>
    </lineage>
</organism>
<dbReference type="PANTHER" id="PTHR34220:SF7">
    <property type="entry name" value="SENSOR HISTIDINE KINASE YPDA"/>
    <property type="match status" value="1"/>
</dbReference>
<dbReference type="Gene3D" id="3.30.565.10">
    <property type="entry name" value="Histidine kinase-like ATPase, C-terminal domain"/>
    <property type="match status" value="1"/>
</dbReference>
<accession>A0A953I6Y7</accession>
<feature type="domain" description="Histidine kinase" evidence="6">
    <location>
        <begin position="371"/>
        <end position="472"/>
    </location>
</feature>
<dbReference type="Pfam" id="PF01590">
    <property type="entry name" value="GAF"/>
    <property type="match status" value="1"/>
</dbReference>
<dbReference type="InterPro" id="IPR005467">
    <property type="entry name" value="His_kinase_dom"/>
</dbReference>